<dbReference type="Proteomes" id="UP001290462">
    <property type="component" value="Unassembled WGS sequence"/>
</dbReference>
<name>A0AAW9K3D5_CARML</name>
<dbReference type="RefSeq" id="WP_322808895.1">
    <property type="nucleotide sequence ID" value="NZ_JAVBVO010000003.1"/>
</dbReference>
<dbReference type="EMBL" id="JAVBVO010000003">
    <property type="protein sequence ID" value="MDZ5758729.1"/>
    <property type="molecule type" value="Genomic_DNA"/>
</dbReference>
<sequence>MTMTMSEERKLINRFNEIIKSKSNVSERLEKLKEDIKESFDRRDVLAVRMYNEINRYIWEEC</sequence>
<comment type="caution">
    <text evidence="2">The sequence shown here is derived from an EMBL/GenBank/DDBJ whole genome shotgun (WGS) entry which is preliminary data.</text>
</comment>
<reference evidence="2" key="1">
    <citation type="submission" date="2023-08" db="EMBL/GenBank/DDBJ databases">
        <title>Genomic characterization of piscicolin 126 produced by Carnobacterium maltaromaticum CM22 strain isolated from salmon (Salmo salar).</title>
        <authorList>
            <person name="Gonzalez-Gragera E."/>
            <person name="Garcia-Lopez J.D."/>
            <person name="Teso-Perez C."/>
            <person name="Gimenez-Hernandez I."/>
            <person name="Peralta-Sanchez J.M."/>
            <person name="Valdivia E."/>
            <person name="Montalban-Lopez M."/>
            <person name="Martin-Platero A.M."/>
            <person name="Banos A."/>
            <person name="Martinez-Bueno M."/>
        </authorList>
    </citation>
    <scope>NUCLEOTIDE SEQUENCE</scope>
    <source>
        <strain evidence="2">CM22</strain>
    </source>
</reference>
<evidence type="ECO:0000313" key="2">
    <source>
        <dbReference type="EMBL" id="MDZ5758729.1"/>
    </source>
</evidence>
<evidence type="ECO:0000313" key="3">
    <source>
        <dbReference type="Proteomes" id="UP001290462"/>
    </source>
</evidence>
<organism evidence="2 3">
    <name type="scientific">Carnobacterium maltaromaticum</name>
    <name type="common">Carnobacterium piscicola</name>
    <dbReference type="NCBI Taxonomy" id="2751"/>
    <lineage>
        <taxon>Bacteria</taxon>
        <taxon>Bacillati</taxon>
        <taxon>Bacillota</taxon>
        <taxon>Bacilli</taxon>
        <taxon>Lactobacillales</taxon>
        <taxon>Carnobacteriaceae</taxon>
        <taxon>Carnobacterium</taxon>
    </lineage>
</organism>
<gene>
    <name evidence="2" type="ORF">RAK27_08695</name>
</gene>
<protein>
    <submittedName>
        <fullName evidence="2">Uncharacterized protein</fullName>
    </submittedName>
</protein>
<accession>A0AAW9K3D5</accession>
<evidence type="ECO:0000256" key="1">
    <source>
        <dbReference type="SAM" id="Coils"/>
    </source>
</evidence>
<keyword evidence="1" id="KW-0175">Coiled coil</keyword>
<dbReference type="AlphaFoldDB" id="A0AAW9K3D5"/>
<proteinExistence type="predicted"/>
<feature type="coiled-coil region" evidence="1">
    <location>
        <begin position="15"/>
        <end position="42"/>
    </location>
</feature>